<feature type="chain" id="PRO_5025334692" evidence="1">
    <location>
        <begin position="18"/>
        <end position="128"/>
    </location>
</feature>
<keyword evidence="1" id="KW-0732">Signal</keyword>
<name>A0A678TQ16_SACOF</name>
<dbReference type="EMBL" id="MH182566">
    <property type="protein sequence ID" value="AWA45070.1"/>
    <property type="molecule type" value="Genomic_DNA"/>
</dbReference>
<dbReference type="AlphaFoldDB" id="A0A678TQ16"/>
<protein>
    <submittedName>
        <fullName evidence="2">Uncharacterized protein</fullName>
    </submittedName>
</protein>
<evidence type="ECO:0000313" key="2">
    <source>
        <dbReference type="EMBL" id="AWA45070.1"/>
    </source>
</evidence>
<accession>A0A678TQ16</accession>
<proteinExistence type="predicted"/>
<sequence length="128" mass="14660">MLSLLVLGIYLLLSGDGERAEWNHFLHGGSVKDEGDNYGVSILTSITWRLLFPNGDIKGEMIKKKKEVSQLRLHECWPSFVGYVFSGLLPIVCLCGHPYCKASYKFGFKIWSYSQRGYNLDKSFWIFV</sequence>
<gene>
    <name evidence="2" type="ORF">SO33D14_000009</name>
</gene>
<reference evidence="2" key="1">
    <citation type="submission" date="2018-04" db="EMBL/GenBank/DDBJ databases">
        <title>Comparative Analysis of Homologous Sequences of Saccharum officinarum and Saccharum spontaneum Reveals Independent Polyploidization Events.</title>
        <authorList>
            <person name="Sharma A."/>
            <person name="Song J."/>
            <person name="Lin Q."/>
            <person name="Singh R."/>
            <person name="Ramos N."/>
            <person name="Wang K."/>
            <person name="Zhang J."/>
            <person name="Ming R."/>
            <person name="Yu Q."/>
        </authorList>
    </citation>
    <scope>NUCLEOTIDE SEQUENCE</scope>
</reference>
<evidence type="ECO:0000256" key="1">
    <source>
        <dbReference type="SAM" id="SignalP"/>
    </source>
</evidence>
<feature type="signal peptide" evidence="1">
    <location>
        <begin position="1"/>
        <end position="17"/>
    </location>
</feature>
<organism evidence="2">
    <name type="scientific">Saccharum officinarum</name>
    <name type="common">Sugarcane</name>
    <dbReference type="NCBI Taxonomy" id="4547"/>
    <lineage>
        <taxon>Eukaryota</taxon>
        <taxon>Viridiplantae</taxon>
        <taxon>Streptophyta</taxon>
        <taxon>Embryophyta</taxon>
        <taxon>Tracheophyta</taxon>
        <taxon>Spermatophyta</taxon>
        <taxon>Magnoliopsida</taxon>
        <taxon>Liliopsida</taxon>
        <taxon>Poales</taxon>
        <taxon>Poaceae</taxon>
        <taxon>PACMAD clade</taxon>
        <taxon>Panicoideae</taxon>
        <taxon>Andropogonodae</taxon>
        <taxon>Andropogoneae</taxon>
        <taxon>Saccharinae</taxon>
        <taxon>Saccharum</taxon>
        <taxon>Saccharum officinarum species complex</taxon>
    </lineage>
</organism>